<feature type="compositionally biased region" description="Polar residues" evidence="1">
    <location>
        <begin position="1"/>
        <end position="15"/>
    </location>
</feature>
<dbReference type="AlphaFoldDB" id="A0A1G4BAI3"/>
<comment type="caution">
    <text evidence="2">The sequence shown here is derived from an EMBL/GenBank/DDBJ whole genome shotgun (WGS) entry which is preliminary data.</text>
</comment>
<evidence type="ECO:0000313" key="3">
    <source>
        <dbReference type="Proteomes" id="UP000176998"/>
    </source>
</evidence>
<protein>
    <submittedName>
        <fullName evidence="2">Uncharacterized protein</fullName>
    </submittedName>
</protein>
<dbReference type="Proteomes" id="UP000176998">
    <property type="component" value="Unassembled WGS sequence"/>
</dbReference>
<reference evidence="2 3" key="1">
    <citation type="submission" date="2016-09" db="EMBL/GenBank/DDBJ databases">
        <authorList>
            <person name="Capua I."/>
            <person name="De Benedictis P."/>
            <person name="Joannis T."/>
            <person name="Lombin L.H."/>
            <person name="Cattoli G."/>
        </authorList>
    </citation>
    <scope>NUCLEOTIDE SEQUENCE [LARGE SCALE GENOMIC DNA]</scope>
    <source>
        <strain evidence="2 3">IMI 309357</strain>
    </source>
</reference>
<evidence type="ECO:0000256" key="1">
    <source>
        <dbReference type="SAM" id="MobiDB-lite"/>
    </source>
</evidence>
<name>A0A1G4BAI3_9PEZI</name>
<feature type="region of interest" description="Disordered" evidence="1">
    <location>
        <begin position="1"/>
        <end position="21"/>
    </location>
</feature>
<accession>A0A1G4BAI3</accession>
<dbReference type="EMBL" id="MJBS01000046">
    <property type="protein sequence ID" value="OHE98421.1"/>
    <property type="molecule type" value="Genomic_DNA"/>
</dbReference>
<organism evidence="2 3">
    <name type="scientific">Colletotrichum orchidophilum</name>
    <dbReference type="NCBI Taxonomy" id="1209926"/>
    <lineage>
        <taxon>Eukaryota</taxon>
        <taxon>Fungi</taxon>
        <taxon>Dikarya</taxon>
        <taxon>Ascomycota</taxon>
        <taxon>Pezizomycotina</taxon>
        <taxon>Sordariomycetes</taxon>
        <taxon>Hypocreomycetidae</taxon>
        <taxon>Glomerellales</taxon>
        <taxon>Glomerellaceae</taxon>
        <taxon>Colletotrichum</taxon>
    </lineage>
</organism>
<gene>
    <name evidence="2" type="ORF">CORC01_06212</name>
</gene>
<evidence type="ECO:0000313" key="2">
    <source>
        <dbReference type="EMBL" id="OHE98421.1"/>
    </source>
</evidence>
<keyword evidence="3" id="KW-1185">Reference proteome</keyword>
<proteinExistence type="predicted"/>
<sequence length="21" mass="2307">MSQNLDLGMQLAQTRTGRKSA</sequence>